<dbReference type="Proteomes" id="UP000572817">
    <property type="component" value="Unassembled WGS sequence"/>
</dbReference>
<name>A0A8H4J7W9_9PEZI</name>
<protein>
    <submittedName>
        <fullName evidence="1">Uncharacterized protein</fullName>
    </submittedName>
</protein>
<reference evidence="1" key="1">
    <citation type="submission" date="2020-04" db="EMBL/GenBank/DDBJ databases">
        <title>Genome Assembly and Annotation of Botryosphaeria dothidea sdau 11-99, a Latent Pathogen of Apple Fruit Ring Rot in China.</title>
        <authorList>
            <person name="Yu C."/>
            <person name="Diao Y."/>
            <person name="Lu Q."/>
            <person name="Zhao J."/>
            <person name="Cui S."/>
            <person name="Peng C."/>
            <person name="He B."/>
            <person name="Liu H."/>
        </authorList>
    </citation>
    <scope>NUCLEOTIDE SEQUENCE [LARGE SCALE GENOMIC DNA]</scope>
    <source>
        <strain evidence="1">Sdau11-99</strain>
    </source>
</reference>
<keyword evidence="2" id="KW-1185">Reference proteome</keyword>
<organism evidence="1 2">
    <name type="scientific">Botryosphaeria dothidea</name>
    <dbReference type="NCBI Taxonomy" id="55169"/>
    <lineage>
        <taxon>Eukaryota</taxon>
        <taxon>Fungi</taxon>
        <taxon>Dikarya</taxon>
        <taxon>Ascomycota</taxon>
        <taxon>Pezizomycotina</taxon>
        <taxon>Dothideomycetes</taxon>
        <taxon>Dothideomycetes incertae sedis</taxon>
        <taxon>Botryosphaeriales</taxon>
        <taxon>Botryosphaeriaceae</taxon>
        <taxon>Botryosphaeria</taxon>
    </lineage>
</organism>
<proteinExistence type="predicted"/>
<gene>
    <name evidence="1" type="ORF">GTA08_BOTSDO01740</name>
</gene>
<dbReference type="AlphaFoldDB" id="A0A8H4J7W9"/>
<evidence type="ECO:0000313" key="2">
    <source>
        <dbReference type="Proteomes" id="UP000572817"/>
    </source>
</evidence>
<evidence type="ECO:0000313" key="1">
    <source>
        <dbReference type="EMBL" id="KAF4314326.1"/>
    </source>
</evidence>
<comment type="caution">
    <text evidence="1">The sequence shown here is derived from an EMBL/GenBank/DDBJ whole genome shotgun (WGS) entry which is preliminary data.</text>
</comment>
<accession>A0A8H4J7W9</accession>
<dbReference type="OrthoDB" id="4500473at2759"/>
<sequence length="143" mass="15600">MGNSTPLYIVSGVQTVWSAKASTTVKQKRGFGGKPGEIAMAAGVPELKHEAGEERKMGWECEGPITFAYQLERIQKTKRGIESKEEVKGAFFGAGKKHVEEPMEIEFGNDELDADADVSEALPSFDEAINEECMVVVFSPEEA</sequence>
<dbReference type="EMBL" id="WWBZ02000001">
    <property type="protein sequence ID" value="KAF4314326.1"/>
    <property type="molecule type" value="Genomic_DNA"/>
</dbReference>